<comment type="caution">
    <text evidence="2">The sequence shown here is derived from an EMBL/GenBank/DDBJ whole genome shotgun (WGS) entry which is preliminary data.</text>
</comment>
<protein>
    <submittedName>
        <fullName evidence="2">Serine hydrolase</fullName>
    </submittedName>
</protein>
<dbReference type="EMBL" id="VFWZ01000008">
    <property type="protein sequence ID" value="TPN82797.1"/>
    <property type="molecule type" value="Genomic_DNA"/>
</dbReference>
<evidence type="ECO:0000313" key="3">
    <source>
        <dbReference type="Proteomes" id="UP000315540"/>
    </source>
</evidence>
<dbReference type="InterPro" id="IPR001466">
    <property type="entry name" value="Beta-lactam-related"/>
</dbReference>
<dbReference type="PANTHER" id="PTHR43283">
    <property type="entry name" value="BETA-LACTAMASE-RELATED"/>
    <property type="match status" value="1"/>
</dbReference>
<dbReference type="InterPro" id="IPR012338">
    <property type="entry name" value="Beta-lactam/transpept-like"/>
</dbReference>
<dbReference type="InterPro" id="IPR050789">
    <property type="entry name" value="Diverse_Enzym_Activities"/>
</dbReference>
<dbReference type="Gene3D" id="3.40.710.10">
    <property type="entry name" value="DD-peptidase/beta-lactamase superfamily"/>
    <property type="match status" value="1"/>
</dbReference>
<name>A0A504IWC6_9FLAO</name>
<dbReference type="GO" id="GO:0016787">
    <property type="term" value="F:hydrolase activity"/>
    <property type="evidence" value="ECO:0007669"/>
    <property type="project" value="UniProtKB-KW"/>
</dbReference>
<gene>
    <name evidence="2" type="ORF">FHK87_20435</name>
</gene>
<keyword evidence="2" id="KW-0378">Hydrolase</keyword>
<dbReference type="PANTHER" id="PTHR43283:SF7">
    <property type="entry name" value="BETA-LACTAMASE-RELATED DOMAIN-CONTAINING PROTEIN"/>
    <property type="match status" value="1"/>
</dbReference>
<sequence length="404" mass="47621">MRKKLKIIFLTILSIVLLLLVLLSIQYTPTYVYRLITMNVADVYDYKNFENHRIKGAKHTNTFISNPKEKYIESLFEELVTKTGFNSFEEWAIKSQTTALIVIKKDTIIYEKYFNGFNRDSYFHSQSMAKSFISFLIGAAIDDDLIKSLDDPITNYIPELLERDERFKKITIKNLLEMRSGLAYNTSLIPFTNIHSPWHDEAVGYYHPNVRKLLLENVEISSDPEKDFQYSNYNTSYLGLILERATNLTVSNYLEQKLWSRIMEYDALFSLDSKESNFEYMPSRLIARAIDYARFGQLMLKEGNWNGDQIISKDWILESTRENKSIPRYIYPKWFGRGKKRIYYNYQWWGHVNKDGSFHFYANGNLGQNIYIIPYKETVIVHCGNSLKHYSSDFDLWNVALLLK</sequence>
<dbReference type="AlphaFoldDB" id="A0A504IWC6"/>
<evidence type="ECO:0000313" key="2">
    <source>
        <dbReference type="EMBL" id="TPN82797.1"/>
    </source>
</evidence>
<accession>A0A504IWC6</accession>
<dbReference type="Pfam" id="PF00144">
    <property type="entry name" value="Beta-lactamase"/>
    <property type="match status" value="1"/>
</dbReference>
<dbReference type="SUPFAM" id="SSF56601">
    <property type="entry name" value="beta-lactamase/transpeptidase-like"/>
    <property type="match status" value="1"/>
</dbReference>
<dbReference type="Proteomes" id="UP000315540">
    <property type="component" value="Unassembled WGS sequence"/>
</dbReference>
<dbReference type="OrthoDB" id="9773047at2"/>
<organism evidence="2 3">
    <name type="scientific">Aquimarina algicola</name>
    <dbReference type="NCBI Taxonomy" id="2589995"/>
    <lineage>
        <taxon>Bacteria</taxon>
        <taxon>Pseudomonadati</taxon>
        <taxon>Bacteroidota</taxon>
        <taxon>Flavobacteriia</taxon>
        <taxon>Flavobacteriales</taxon>
        <taxon>Flavobacteriaceae</taxon>
        <taxon>Aquimarina</taxon>
    </lineage>
</organism>
<reference evidence="2 3" key="1">
    <citation type="submission" date="2019-06" db="EMBL/GenBank/DDBJ databases">
        <authorList>
            <person name="Meng X."/>
        </authorList>
    </citation>
    <scope>NUCLEOTIDE SEQUENCE [LARGE SCALE GENOMIC DNA]</scope>
    <source>
        <strain evidence="2 3">M625</strain>
    </source>
</reference>
<dbReference type="RefSeq" id="WP_140596065.1">
    <property type="nucleotide sequence ID" value="NZ_VFWZ01000008.1"/>
</dbReference>
<keyword evidence="3" id="KW-1185">Reference proteome</keyword>
<feature type="domain" description="Beta-lactamase-related" evidence="1">
    <location>
        <begin position="97"/>
        <end position="389"/>
    </location>
</feature>
<evidence type="ECO:0000259" key="1">
    <source>
        <dbReference type="Pfam" id="PF00144"/>
    </source>
</evidence>
<proteinExistence type="predicted"/>